<sequence length="298" mass="35096">MKYKKIKREFSFEKFKNSKMLWFSILLFHFALFIFSFLNLEIITTIYSYTIGATFGKLSYIYFFIVLILCLVKLVSDDILIIKGFKINFWFFTISGWFISMLVFLIEKDKGFNLEIGATVWTNSFNQWWLDFQGLETANSLLPNFNHLGVFNTLIYSILKSTTTTIGVLLMPFLTLITLISIEIFLFFRQKNIYMIKKNKKWENRVKIKEKKEGENKGFTNNQNLEKNKVDTTNKIENSFFAEKKEKELSANLNLDKKENVNNFSKESNFGLENNQNNQEINFDSVSSETLPFDNPFD</sequence>
<keyword evidence="4" id="KW-1185">Reference proteome</keyword>
<accession>A0ABY8LTW2</accession>
<organism evidence="3 4">
    <name type="scientific">Mesomycoplasma lagogenitalium</name>
    <dbReference type="NCBI Taxonomy" id="171286"/>
    <lineage>
        <taxon>Bacteria</taxon>
        <taxon>Bacillati</taxon>
        <taxon>Mycoplasmatota</taxon>
        <taxon>Mycoplasmoidales</taxon>
        <taxon>Metamycoplasmataceae</taxon>
        <taxon>Mesomycoplasma</taxon>
    </lineage>
</organism>
<dbReference type="EMBL" id="CP122979">
    <property type="protein sequence ID" value="WGI36677.1"/>
    <property type="molecule type" value="Genomic_DNA"/>
</dbReference>
<protein>
    <recommendedName>
        <fullName evidence="5">DNA translocase FtsK 4TM region domain-containing protein</fullName>
    </recommendedName>
</protein>
<feature type="transmembrane region" description="Helical" evidence="2">
    <location>
        <begin position="166"/>
        <end position="188"/>
    </location>
</feature>
<feature type="transmembrane region" description="Helical" evidence="2">
    <location>
        <begin position="20"/>
        <end position="38"/>
    </location>
</feature>
<reference evidence="3" key="1">
    <citation type="submission" date="2023-04" db="EMBL/GenBank/DDBJ databases">
        <title>Completed genome of Mycoplasma lagogenitalium type strain 12MS.</title>
        <authorList>
            <person name="Spergser J."/>
        </authorList>
    </citation>
    <scope>NUCLEOTIDE SEQUENCE</scope>
    <source>
        <strain evidence="3">12MS</strain>
    </source>
</reference>
<dbReference type="RefSeq" id="WP_280101978.1">
    <property type="nucleotide sequence ID" value="NZ_CP122979.1"/>
</dbReference>
<proteinExistence type="predicted"/>
<keyword evidence="2" id="KW-0472">Membrane</keyword>
<feature type="region of interest" description="Disordered" evidence="1">
    <location>
        <begin position="266"/>
        <end position="298"/>
    </location>
</feature>
<feature type="transmembrane region" description="Helical" evidence="2">
    <location>
        <begin position="87"/>
        <end position="106"/>
    </location>
</feature>
<evidence type="ECO:0000256" key="1">
    <source>
        <dbReference type="SAM" id="MobiDB-lite"/>
    </source>
</evidence>
<gene>
    <name evidence="3" type="ORF">QEG99_00105</name>
</gene>
<evidence type="ECO:0000313" key="4">
    <source>
        <dbReference type="Proteomes" id="UP001179842"/>
    </source>
</evidence>
<feature type="compositionally biased region" description="Polar residues" evidence="1">
    <location>
        <begin position="266"/>
        <end position="290"/>
    </location>
</feature>
<name>A0ABY8LTW2_9BACT</name>
<evidence type="ECO:0000256" key="2">
    <source>
        <dbReference type="SAM" id="Phobius"/>
    </source>
</evidence>
<dbReference type="Proteomes" id="UP001179842">
    <property type="component" value="Chromosome"/>
</dbReference>
<keyword evidence="2" id="KW-1133">Transmembrane helix</keyword>
<keyword evidence="2" id="KW-0812">Transmembrane</keyword>
<evidence type="ECO:0000313" key="3">
    <source>
        <dbReference type="EMBL" id="WGI36677.1"/>
    </source>
</evidence>
<evidence type="ECO:0008006" key="5">
    <source>
        <dbReference type="Google" id="ProtNLM"/>
    </source>
</evidence>
<feature type="transmembrane region" description="Helical" evidence="2">
    <location>
        <begin position="58"/>
        <end position="75"/>
    </location>
</feature>